<feature type="transmembrane region" description="Helical" evidence="1">
    <location>
        <begin position="376"/>
        <end position="396"/>
    </location>
</feature>
<feature type="transmembrane region" description="Helical" evidence="1">
    <location>
        <begin position="458"/>
        <end position="475"/>
    </location>
</feature>
<feature type="transmembrane region" description="Helical" evidence="1">
    <location>
        <begin position="495"/>
        <end position="518"/>
    </location>
</feature>
<feature type="transmembrane region" description="Helical" evidence="1">
    <location>
        <begin position="666"/>
        <end position="685"/>
    </location>
</feature>
<dbReference type="KEGG" id="cad:Curi_c13370"/>
<protein>
    <submittedName>
        <fullName evidence="3">Alkaline phosphatase-like protein</fullName>
    </submittedName>
</protein>
<feature type="transmembrane region" description="Helical" evidence="1">
    <location>
        <begin position="548"/>
        <end position="566"/>
    </location>
</feature>
<reference evidence="3 4" key="1">
    <citation type="journal article" date="2012" name="PLoS ONE">
        <title>The purine-utilizing bacterium Clostridium acidurici 9a: a genome-guided metabolic reconsideration.</title>
        <authorList>
            <person name="Hartwich K."/>
            <person name="Poehlein A."/>
            <person name="Daniel R."/>
        </authorList>
    </citation>
    <scope>NUCLEOTIDE SEQUENCE [LARGE SCALE GENOMIC DNA]</scope>
    <source>
        <strain evidence="4">ATCC 7906 / DSM 604 / BCRC 14475 / CIP 104303 / KCTC 5404 / NCIMB 10678 / 9a</strain>
    </source>
</reference>
<feature type="transmembrane region" description="Helical" evidence="1">
    <location>
        <begin position="525"/>
        <end position="542"/>
    </location>
</feature>
<dbReference type="Proteomes" id="UP000006094">
    <property type="component" value="Chromosome"/>
</dbReference>
<keyword evidence="1" id="KW-1133">Transmembrane helix</keyword>
<organism evidence="3 4">
    <name type="scientific">Gottschalkia acidurici (strain ATCC 7906 / DSM 604 / BCRC 14475 / CIP 104303 / KCTC 5404 / NCIMB 10678 / 9a)</name>
    <name type="common">Clostridium acidurici</name>
    <dbReference type="NCBI Taxonomy" id="1128398"/>
    <lineage>
        <taxon>Bacteria</taxon>
        <taxon>Bacillati</taxon>
        <taxon>Bacillota</taxon>
        <taxon>Tissierellia</taxon>
        <taxon>Tissierellales</taxon>
        <taxon>Gottschalkiaceae</taxon>
        <taxon>Gottschalkia</taxon>
    </lineage>
</organism>
<evidence type="ECO:0000313" key="3">
    <source>
        <dbReference type="EMBL" id="AFS78348.1"/>
    </source>
</evidence>
<sequence length="719" mass="79800">MRYRNKKAFVLTLLMILILISSSVYASNTNKSDKKVYVVVANKLTLQDINNMENLKNLASTGSLGLMNTKGSNNANSSEGFLSINSSSRAYGRSNYSQAFNLTNQKLSLYKTRVGYIEDNQYQVGNVEINRIKNENLEKSYDSTIGALGDNMHSAGLKTAVFGNSDTDEITSRMGSIIPMDSNGLVDFGNVDSILVKDENYPYGVRTDYEKILKEIKKIKDEVSLTVIDTGDLDRLASYNQYLSDETFNYHRENIIKNIDNFIKELTTEMDDNSTIMIISPNVEQERIAASKLSPIVIWENKSESSILTSGTTRREGIVTNLDIAPTISNILKAPTKNFVGHNIKSIKVDNNIEFIENLDKSTNLVSNLRSPFLTVYNTFTIVTIILSLIVLVLNLKDNKKLVRTIESMTLTIILLPIVLLILPLFNIVNQYIYILVSISMILFTLLILNFISKKYRIWALIFLNFLIITLDIGTGSTLARSSIMGYDPIIGARYFGIGNELVGVLLGSMALTVSFLLDKVNNKLSLVLLPISIVIVAHPSLGANVGGTISILFAVIIFIFLLSNININFRRLMLIGIGVVAIIFAIGVIDIYISPNPTHLGQTFLMILQKGPMFITGIVVRKMQMNIKLIGVSMWGKVLFTSLMFSSIALTLFKDKVRRIFKENKYLDIGLISLIAGSIVGLLVNDSGLLLAAISSMFIVSTIIYTMIISLEKDSSGK</sequence>
<feature type="transmembrane region" description="Helical" evidence="1">
    <location>
        <begin position="691"/>
        <end position="712"/>
    </location>
</feature>
<accession>K0AX10</accession>
<name>K0AX10_GOTA9</name>
<dbReference type="InterPro" id="IPR017850">
    <property type="entry name" value="Alkaline_phosphatase_core_sf"/>
</dbReference>
<evidence type="ECO:0000256" key="1">
    <source>
        <dbReference type="SAM" id="Phobius"/>
    </source>
</evidence>
<dbReference type="STRING" id="1128398.Curi_c13370"/>
<feature type="signal peptide" evidence="2">
    <location>
        <begin position="1"/>
        <end position="26"/>
    </location>
</feature>
<dbReference type="eggNOG" id="COG3119">
    <property type="taxonomic scope" value="Bacteria"/>
</dbReference>
<dbReference type="RefSeq" id="WP_014967485.1">
    <property type="nucleotide sequence ID" value="NC_018664.1"/>
</dbReference>
<proteinExistence type="predicted"/>
<dbReference type="HOGENOM" id="CLU_013382_1_0_9"/>
<feature type="transmembrane region" description="Helical" evidence="1">
    <location>
        <begin position="408"/>
        <end position="426"/>
    </location>
</feature>
<dbReference type="SUPFAM" id="SSF53649">
    <property type="entry name" value="Alkaline phosphatase-like"/>
    <property type="match status" value="1"/>
</dbReference>
<evidence type="ECO:0000256" key="2">
    <source>
        <dbReference type="SAM" id="SignalP"/>
    </source>
</evidence>
<dbReference type="OrthoDB" id="3199331at2"/>
<feature type="transmembrane region" description="Helical" evidence="1">
    <location>
        <begin position="573"/>
        <end position="594"/>
    </location>
</feature>
<evidence type="ECO:0000313" key="4">
    <source>
        <dbReference type="Proteomes" id="UP000006094"/>
    </source>
</evidence>
<keyword evidence="1" id="KW-0472">Membrane</keyword>
<feature type="transmembrane region" description="Helical" evidence="1">
    <location>
        <begin position="432"/>
        <end position="451"/>
    </location>
</feature>
<feature type="chain" id="PRO_5003829267" evidence="2">
    <location>
        <begin position="27"/>
        <end position="719"/>
    </location>
</feature>
<dbReference type="Gene3D" id="3.40.720.10">
    <property type="entry name" value="Alkaline Phosphatase, subunit A"/>
    <property type="match status" value="1"/>
</dbReference>
<gene>
    <name evidence="3" type="ordered locus">Curi_c13370</name>
</gene>
<feature type="transmembrane region" description="Helical" evidence="1">
    <location>
        <begin position="635"/>
        <end position="654"/>
    </location>
</feature>
<keyword evidence="2" id="KW-0732">Signal</keyword>
<keyword evidence="1" id="KW-0812">Transmembrane</keyword>
<dbReference type="AlphaFoldDB" id="K0AX10"/>
<dbReference type="PATRIC" id="fig|1128398.3.peg.1360"/>
<dbReference type="EMBL" id="CP003326">
    <property type="protein sequence ID" value="AFS78348.1"/>
    <property type="molecule type" value="Genomic_DNA"/>
</dbReference>
<keyword evidence="4" id="KW-1185">Reference proteome</keyword>